<dbReference type="InterPro" id="IPR016024">
    <property type="entry name" value="ARM-type_fold"/>
</dbReference>
<dbReference type="SUPFAM" id="SSF48371">
    <property type="entry name" value="ARM repeat"/>
    <property type="match status" value="1"/>
</dbReference>
<sequence length="861" mass="99069">MSPGRSSEMSFMVEFNSHIQSYFITSTYGNETLVNRCLEQLAASAPESRTFDVSVYECNVFFINLHKLLSHSMKKSNLLWSVVAVLEVAVYDDGTRLALVDKFRFLPVISLLLLEVHTPDQQKRVLSLLHHLSYGATIDGQEMFIERLMQKLLNLIEQNHQKQERCELAQLALSVLVNLCYRDLSTTFVLTRNTNISGFCKQIKKFGLLACKMYIILEQNDYIKEIDLHYLLRMSFEEVRLSLASKNSFSLRHVVDFLRYVRTLGDTREGEPAKAALADEYFQRDLKEFLAEIEKYWENRGTPESETEGRKKKAKQKVELRKDRTSDGLFEILECIVLLKPDDQELYRKICEFGPLRLINNARDDCSKAVDLLRTVLEKNPKDATFAGECKAILATLMATITNNDDERLAVAFARLLTTIGKALNEIDDPMNVVAEQFYQRLFASVLNHSRDCATFDYTLADGPMRVYLWALHTFTELANLCPTYWYAKLTNLFKQKPIQFLIAKGLTAGSSDIELLEALLQVTASADFPKQDVARMIDMLKCNVPVTGGHNHRSPLAPLSNGGAEHNIQPPTGYTFIRALSRDLQERIDQAVVQMQDAKAAGLINDVEKSELVEFYTYKINMQTNLMNDLRTSLESTTAQITTLMHQNQLLMAEIDKNQKKSLPLLLKESALENENRLLECELVQMKSAAATYDKKTSQMKQELAEYIKKCGEKSQKCAAMVKEIEHLRTRDDNYEKENKRLQQELATMTKNRDDARKLLKLGEEDRQKLTEQRDAERKQFECKIRERERDISKRNDLVQQLEQTLVQRDSTIETLEADATNMREKLKKHENRIAQVEAELEENQKIQQAIYSLMNKNKK</sequence>
<dbReference type="PANTHER" id="PTHR23161">
    <property type="entry name" value="PROTEIN CIP2A"/>
    <property type="match status" value="1"/>
</dbReference>
<dbReference type="STRING" id="7168.A0A182NUT7"/>
<protein>
    <submittedName>
        <fullName evidence="2">Uncharacterized protein</fullName>
    </submittedName>
</protein>
<dbReference type="Proteomes" id="UP000075884">
    <property type="component" value="Unassembled WGS sequence"/>
</dbReference>
<accession>A0A182NUT7</accession>
<dbReference type="Gene3D" id="1.25.10.10">
    <property type="entry name" value="Leucine-rich Repeat Variant"/>
    <property type="match status" value="1"/>
</dbReference>
<dbReference type="AlphaFoldDB" id="A0A182NUT7"/>
<dbReference type="InterPro" id="IPR042510">
    <property type="entry name" value="CIP2A"/>
</dbReference>
<proteinExistence type="predicted"/>
<dbReference type="VEuPathDB" id="VectorBase:ADIR011437"/>
<reference evidence="3" key="1">
    <citation type="submission" date="2013-03" db="EMBL/GenBank/DDBJ databases">
        <title>The Genome Sequence of Anopheles dirus WRAIR2.</title>
        <authorList>
            <consortium name="The Broad Institute Genomics Platform"/>
            <person name="Neafsey D.E."/>
            <person name="Walton C."/>
            <person name="Walker B."/>
            <person name="Young S.K."/>
            <person name="Zeng Q."/>
            <person name="Gargeya S."/>
            <person name="Fitzgerald M."/>
            <person name="Haas B."/>
            <person name="Abouelleil A."/>
            <person name="Allen A.W."/>
            <person name="Alvarado L."/>
            <person name="Arachchi H.M."/>
            <person name="Berlin A.M."/>
            <person name="Chapman S.B."/>
            <person name="Gainer-Dewar J."/>
            <person name="Goldberg J."/>
            <person name="Griggs A."/>
            <person name="Gujja S."/>
            <person name="Hansen M."/>
            <person name="Howarth C."/>
            <person name="Imamovic A."/>
            <person name="Ireland A."/>
            <person name="Larimer J."/>
            <person name="McCowan C."/>
            <person name="Murphy C."/>
            <person name="Pearson M."/>
            <person name="Poon T.W."/>
            <person name="Priest M."/>
            <person name="Roberts A."/>
            <person name="Saif S."/>
            <person name="Shea T."/>
            <person name="Sisk P."/>
            <person name="Sykes S."/>
            <person name="Wortman J."/>
            <person name="Nusbaum C."/>
            <person name="Birren B."/>
        </authorList>
    </citation>
    <scope>NUCLEOTIDE SEQUENCE [LARGE SCALE GENOMIC DNA]</scope>
    <source>
        <strain evidence="3">WRAIR2</strain>
    </source>
</reference>
<dbReference type="EnsemblMetazoa" id="ADIR011437-RA">
    <property type="protein sequence ID" value="ADIR011437-PA"/>
    <property type="gene ID" value="ADIR011437"/>
</dbReference>
<dbReference type="PANTHER" id="PTHR23161:SF2">
    <property type="entry name" value="PROTEIN CIP2A"/>
    <property type="match status" value="1"/>
</dbReference>
<reference evidence="2" key="2">
    <citation type="submission" date="2020-05" db="UniProtKB">
        <authorList>
            <consortium name="EnsemblMetazoa"/>
        </authorList>
    </citation>
    <scope>IDENTIFICATION</scope>
    <source>
        <strain evidence="2">WRAIR2</strain>
    </source>
</reference>
<organism evidence="2 3">
    <name type="scientific">Anopheles dirus</name>
    <dbReference type="NCBI Taxonomy" id="7168"/>
    <lineage>
        <taxon>Eukaryota</taxon>
        <taxon>Metazoa</taxon>
        <taxon>Ecdysozoa</taxon>
        <taxon>Arthropoda</taxon>
        <taxon>Hexapoda</taxon>
        <taxon>Insecta</taxon>
        <taxon>Pterygota</taxon>
        <taxon>Neoptera</taxon>
        <taxon>Endopterygota</taxon>
        <taxon>Diptera</taxon>
        <taxon>Nematocera</taxon>
        <taxon>Culicoidea</taxon>
        <taxon>Culicidae</taxon>
        <taxon>Anophelinae</taxon>
        <taxon>Anopheles</taxon>
    </lineage>
</organism>
<dbReference type="InterPro" id="IPR011989">
    <property type="entry name" value="ARM-like"/>
</dbReference>
<evidence type="ECO:0000313" key="2">
    <source>
        <dbReference type="EnsemblMetazoa" id="ADIR011437-PA"/>
    </source>
</evidence>
<keyword evidence="1" id="KW-0175">Coiled coil</keyword>
<evidence type="ECO:0000313" key="3">
    <source>
        <dbReference type="Proteomes" id="UP000075884"/>
    </source>
</evidence>
<keyword evidence="3" id="KW-1185">Reference proteome</keyword>
<name>A0A182NUT7_9DIPT</name>
<evidence type="ECO:0000256" key="1">
    <source>
        <dbReference type="SAM" id="Coils"/>
    </source>
</evidence>
<feature type="coiled-coil region" evidence="1">
    <location>
        <begin position="726"/>
        <end position="848"/>
    </location>
</feature>